<dbReference type="Proteomes" id="UP000593564">
    <property type="component" value="Unassembled WGS sequence"/>
</dbReference>
<proteinExistence type="predicted"/>
<comment type="caution">
    <text evidence="1">The sequence shown here is derived from an EMBL/GenBank/DDBJ whole genome shotgun (WGS) entry which is preliminary data.</text>
</comment>
<dbReference type="EMBL" id="JACBKZ010000008">
    <property type="protein sequence ID" value="KAF5944776.1"/>
    <property type="molecule type" value="Genomic_DNA"/>
</dbReference>
<accession>A0A7J7GZ76</accession>
<evidence type="ECO:0000313" key="1">
    <source>
        <dbReference type="EMBL" id="KAF5944776.1"/>
    </source>
</evidence>
<organism evidence="1 2">
    <name type="scientific">Camellia sinensis</name>
    <name type="common">Tea plant</name>
    <name type="synonym">Thea sinensis</name>
    <dbReference type="NCBI Taxonomy" id="4442"/>
    <lineage>
        <taxon>Eukaryota</taxon>
        <taxon>Viridiplantae</taxon>
        <taxon>Streptophyta</taxon>
        <taxon>Embryophyta</taxon>
        <taxon>Tracheophyta</taxon>
        <taxon>Spermatophyta</taxon>
        <taxon>Magnoliopsida</taxon>
        <taxon>eudicotyledons</taxon>
        <taxon>Gunneridae</taxon>
        <taxon>Pentapetalae</taxon>
        <taxon>asterids</taxon>
        <taxon>Ericales</taxon>
        <taxon>Theaceae</taxon>
        <taxon>Camellia</taxon>
    </lineage>
</organism>
<gene>
    <name evidence="1" type="ORF">HYC85_018853</name>
</gene>
<dbReference type="AlphaFoldDB" id="A0A7J7GZ76"/>
<sequence length="210" mass="23291">MDRRIASREMGGARVLQRFAFFLYFFLNSDSSIAEKPPLEAIRQIRKLDSEEIPVIFPPSISDTQLDTIPIVNPTPPYTATPIIMPPGPPPPTTTEPTTPITTPTIPTPATTAPATSGGAWCVASPTASQTALQVALDYACGYWWCRLLSDSEWGKVVIIQTRSVIMLRMRSMITIRRTQLRLAAVSEEQHSSPTLIQVLETVIIHRLRH</sequence>
<name>A0A7J7GZ76_CAMSI</name>
<keyword evidence="2" id="KW-1185">Reference proteome</keyword>
<evidence type="ECO:0000313" key="2">
    <source>
        <dbReference type="Proteomes" id="UP000593564"/>
    </source>
</evidence>
<protein>
    <submittedName>
        <fullName evidence="1">Uncharacterized protein</fullName>
    </submittedName>
</protein>
<reference evidence="1 2" key="2">
    <citation type="submission" date="2020-07" db="EMBL/GenBank/DDBJ databases">
        <title>Genome assembly of wild tea tree DASZ reveals pedigree and selection history of tea varieties.</title>
        <authorList>
            <person name="Zhang W."/>
        </authorList>
    </citation>
    <scope>NUCLEOTIDE SEQUENCE [LARGE SCALE GENOMIC DNA]</scope>
    <source>
        <strain evidence="2">cv. G240</strain>
        <tissue evidence="1">Leaf</tissue>
    </source>
</reference>
<reference evidence="2" key="1">
    <citation type="journal article" date="2020" name="Nat. Commun.">
        <title>Genome assembly of wild tea tree DASZ reveals pedigree and selection history of tea varieties.</title>
        <authorList>
            <person name="Zhang W."/>
            <person name="Zhang Y."/>
            <person name="Qiu H."/>
            <person name="Guo Y."/>
            <person name="Wan H."/>
            <person name="Zhang X."/>
            <person name="Scossa F."/>
            <person name="Alseekh S."/>
            <person name="Zhang Q."/>
            <person name="Wang P."/>
            <person name="Xu L."/>
            <person name="Schmidt M.H."/>
            <person name="Jia X."/>
            <person name="Li D."/>
            <person name="Zhu A."/>
            <person name="Guo F."/>
            <person name="Chen W."/>
            <person name="Ni D."/>
            <person name="Usadel B."/>
            <person name="Fernie A.R."/>
            <person name="Wen W."/>
        </authorList>
    </citation>
    <scope>NUCLEOTIDE SEQUENCE [LARGE SCALE GENOMIC DNA]</scope>
    <source>
        <strain evidence="2">cv. G240</strain>
    </source>
</reference>